<keyword evidence="4" id="KW-0119">Carbohydrate metabolism</keyword>
<keyword evidence="3 6" id="KW-0378">Hydrolase</keyword>
<dbReference type="GO" id="GO:0006032">
    <property type="term" value="P:chitin catabolic process"/>
    <property type="evidence" value="ECO:0007669"/>
    <property type="project" value="UniProtKB-KW"/>
</dbReference>
<dbReference type="PROSITE" id="PS01095">
    <property type="entry name" value="GH18_1"/>
    <property type="match status" value="1"/>
</dbReference>
<dbReference type="Proteomes" id="UP000479132">
    <property type="component" value="Unassembled WGS sequence"/>
</dbReference>
<evidence type="ECO:0000256" key="3">
    <source>
        <dbReference type="ARBA" id="ARBA00022801"/>
    </source>
</evidence>
<organism evidence="9 10">
    <name type="scientific">Fodinibius halophilus</name>
    <dbReference type="NCBI Taxonomy" id="1736908"/>
    <lineage>
        <taxon>Bacteria</taxon>
        <taxon>Pseudomonadati</taxon>
        <taxon>Balneolota</taxon>
        <taxon>Balneolia</taxon>
        <taxon>Balneolales</taxon>
        <taxon>Balneolaceae</taxon>
        <taxon>Fodinibius</taxon>
    </lineage>
</organism>
<dbReference type="CDD" id="cd06548">
    <property type="entry name" value="GH18_chitinase"/>
    <property type="match status" value="1"/>
</dbReference>
<dbReference type="Pfam" id="PF00704">
    <property type="entry name" value="Glyco_hydro_18"/>
    <property type="match status" value="1"/>
</dbReference>
<dbReference type="InterPro" id="IPR011583">
    <property type="entry name" value="Chitinase_II/V-like_cat"/>
</dbReference>
<dbReference type="InterPro" id="IPR001223">
    <property type="entry name" value="Glyco_hydro18_cat"/>
</dbReference>
<evidence type="ECO:0000256" key="1">
    <source>
        <dbReference type="ARBA" id="ARBA00000822"/>
    </source>
</evidence>
<name>A0A6M1T8Y3_9BACT</name>
<dbReference type="AlphaFoldDB" id="A0A6M1T8Y3"/>
<dbReference type="InterPro" id="IPR029070">
    <property type="entry name" value="Chitinase_insertion_sf"/>
</dbReference>
<evidence type="ECO:0000256" key="7">
    <source>
        <dbReference type="RuleBase" id="RU004453"/>
    </source>
</evidence>
<evidence type="ECO:0000256" key="5">
    <source>
        <dbReference type="ARBA" id="ARBA00023295"/>
    </source>
</evidence>
<dbReference type="InterPro" id="IPR017853">
    <property type="entry name" value="GH"/>
</dbReference>
<comment type="caution">
    <text evidence="9">The sequence shown here is derived from an EMBL/GenBank/DDBJ whole genome shotgun (WGS) entry which is preliminary data.</text>
</comment>
<evidence type="ECO:0000259" key="8">
    <source>
        <dbReference type="PROSITE" id="PS51910"/>
    </source>
</evidence>
<comment type="similarity">
    <text evidence="7">Belongs to the glycosyl hydrolase 18 family.</text>
</comment>
<evidence type="ECO:0000313" key="10">
    <source>
        <dbReference type="Proteomes" id="UP000479132"/>
    </source>
</evidence>
<evidence type="ECO:0000256" key="6">
    <source>
        <dbReference type="RuleBase" id="RU000489"/>
    </source>
</evidence>
<keyword evidence="4" id="KW-0146">Chitin degradation</keyword>
<dbReference type="InterPro" id="IPR001579">
    <property type="entry name" value="Glyco_hydro_18_chit_AS"/>
</dbReference>
<proteinExistence type="inferred from homology"/>
<sequence length="378" mass="43230">MSRPLLSLILIFVVISSCNTFEKNEQLPEKVIVGYLFPQEKVITEQDVEVEKLTHINYAFANIKDGKIVQGFKNDAKNFNTLNSLKKKNPDLKILISVGGWTWSGNFSDMALTKQSRKKFIDSAVEFIKEHNLDGIDLDWEYPNMKGAGNVHRPEDKRNFTLLLKELRTRLDELGEKDDKHYLSTIAAGVSKKYIANTEMAKVQRYVDFINLMTYDFYITGPDSLAGHNAPLFTNPKDPRKLSVDVGVDMFLDAGVPADKIVMGIPFYGRSAKTLSSTGHGLYEPALPPEEGLLTSFEHIKKNLENKNDFVRHWDSTASVPYLFNKKKNLFVSYEDVESATRKCKYIKEHNLRGAMFWRYQSDYKSKLVTTLFENLLN</sequence>
<evidence type="ECO:0000256" key="4">
    <source>
        <dbReference type="ARBA" id="ARBA00023024"/>
    </source>
</evidence>
<evidence type="ECO:0000313" key="9">
    <source>
        <dbReference type="EMBL" id="NGP89033.1"/>
    </source>
</evidence>
<keyword evidence="4" id="KW-0624">Polysaccharide degradation</keyword>
<dbReference type="GO" id="GO:0005975">
    <property type="term" value="P:carbohydrate metabolic process"/>
    <property type="evidence" value="ECO:0007669"/>
    <property type="project" value="InterPro"/>
</dbReference>
<comment type="catalytic activity">
    <reaction evidence="1">
        <text>Random endo-hydrolysis of N-acetyl-beta-D-glucosaminide (1-&gt;4)-beta-linkages in chitin and chitodextrins.</text>
        <dbReference type="EC" id="3.2.1.14"/>
    </reaction>
</comment>
<dbReference type="GO" id="GO:0008843">
    <property type="term" value="F:endochitinase activity"/>
    <property type="evidence" value="ECO:0007669"/>
    <property type="project" value="UniProtKB-EC"/>
</dbReference>
<dbReference type="GO" id="GO:0008061">
    <property type="term" value="F:chitin binding"/>
    <property type="evidence" value="ECO:0007669"/>
    <property type="project" value="InterPro"/>
</dbReference>
<feature type="domain" description="GH18" evidence="8">
    <location>
        <begin position="30"/>
        <end position="378"/>
    </location>
</feature>
<dbReference type="PROSITE" id="PS51257">
    <property type="entry name" value="PROKAR_LIPOPROTEIN"/>
    <property type="match status" value="1"/>
</dbReference>
<dbReference type="PANTHER" id="PTHR11177:SF317">
    <property type="entry name" value="CHITINASE 12-RELATED"/>
    <property type="match status" value="1"/>
</dbReference>
<dbReference type="EC" id="3.2.1.14" evidence="2"/>
<dbReference type="PROSITE" id="PS51910">
    <property type="entry name" value="GH18_2"/>
    <property type="match status" value="1"/>
</dbReference>
<dbReference type="InterPro" id="IPR050314">
    <property type="entry name" value="Glycosyl_Hydrlase_18"/>
</dbReference>
<dbReference type="PANTHER" id="PTHR11177">
    <property type="entry name" value="CHITINASE"/>
    <property type="match status" value="1"/>
</dbReference>
<keyword evidence="5 6" id="KW-0326">Glycosidase</keyword>
<protein>
    <recommendedName>
        <fullName evidence="2">chitinase</fullName>
        <ecNumber evidence="2">3.2.1.14</ecNumber>
    </recommendedName>
</protein>
<dbReference type="RefSeq" id="WP_165269361.1">
    <property type="nucleotide sequence ID" value="NZ_JAALLS010000015.1"/>
</dbReference>
<dbReference type="Gene3D" id="3.20.20.80">
    <property type="entry name" value="Glycosidases"/>
    <property type="match status" value="1"/>
</dbReference>
<dbReference type="SUPFAM" id="SSF54556">
    <property type="entry name" value="Chitinase insertion domain"/>
    <property type="match status" value="1"/>
</dbReference>
<evidence type="ECO:0000256" key="2">
    <source>
        <dbReference type="ARBA" id="ARBA00012729"/>
    </source>
</evidence>
<gene>
    <name evidence="9" type="ORF">G3569_11770</name>
</gene>
<dbReference type="SUPFAM" id="SSF51445">
    <property type="entry name" value="(Trans)glycosidases"/>
    <property type="match status" value="1"/>
</dbReference>
<keyword evidence="10" id="KW-1185">Reference proteome</keyword>
<dbReference type="EMBL" id="JAALLS010000015">
    <property type="protein sequence ID" value="NGP89033.1"/>
    <property type="molecule type" value="Genomic_DNA"/>
</dbReference>
<accession>A0A6M1T8Y3</accession>
<reference evidence="9 10" key="1">
    <citation type="submission" date="2020-02" db="EMBL/GenBank/DDBJ databases">
        <title>Aliifodinibius halophilus 2W32, complete genome.</title>
        <authorList>
            <person name="Li Y."/>
            <person name="Wu S."/>
        </authorList>
    </citation>
    <scope>NUCLEOTIDE SEQUENCE [LARGE SCALE GENOMIC DNA]</scope>
    <source>
        <strain evidence="9 10">2W32</strain>
    </source>
</reference>
<dbReference type="Gene3D" id="3.10.50.10">
    <property type="match status" value="1"/>
</dbReference>
<dbReference type="SMART" id="SM00636">
    <property type="entry name" value="Glyco_18"/>
    <property type="match status" value="1"/>
</dbReference>